<dbReference type="InterPro" id="IPR036366">
    <property type="entry name" value="PGBDSf"/>
</dbReference>
<dbReference type="EMBL" id="MJGC01000063">
    <property type="protein sequence ID" value="OEJ74680.1"/>
    <property type="molecule type" value="Genomic_DNA"/>
</dbReference>
<dbReference type="SUPFAM" id="SSF47090">
    <property type="entry name" value="PGBD-like"/>
    <property type="match status" value="2"/>
</dbReference>
<gene>
    <name evidence="3" type="ORF">BH720_13515</name>
</gene>
<evidence type="ECO:0000256" key="1">
    <source>
        <dbReference type="SAM" id="SignalP"/>
    </source>
</evidence>
<dbReference type="RefSeq" id="WP_069967737.1">
    <property type="nucleotide sequence ID" value="NZ_CM124774.1"/>
</dbReference>
<feature type="domain" description="Peptidoglycan binding-like" evidence="2">
    <location>
        <begin position="142"/>
        <end position="197"/>
    </location>
</feature>
<dbReference type="OrthoDB" id="529556at2"/>
<dbReference type="Pfam" id="PF01471">
    <property type="entry name" value="PG_binding_1"/>
    <property type="match status" value="2"/>
</dbReference>
<feature type="signal peptide" evidence="1">
    <location>
        <begin position="1"/>
        <end position="23"/>
    </location>
</feature>
<feature type="chain" id="PRO_5009184312" description="Peptidoglycan binding-like domain-containing protein" evidence="1">
    <location>
        <begin position="24"/>
        <end position="199"/>
    </location>
</feature>
<reference evidence="3" key="1">
    <citation type="submission" date="2016-09" db="EMBL/GenBank/DDBJ databases">
        <title>Draft genome of thermotolerant cyanobacterium Desertifilum sp. strain IPPAS B-1220.</title>
        <authorList>
            <person name="Sinetova M.A."/>
            <person name="Bolakhan K."/>
            <person name="Zayadan B.K."/>
            <person name="Mironov K.S."/>
            <person name="Ustinova V."/>
            <person name="Kupriyanova E.V."/>
            <person name="Sidorov R.A."/>
            <person name="Skrypnik A.N."/>
            <person name="Gogoleva N.E."/>
            <person name="Gogolev Y.V."/>
            <person name="Los D.A."/>
        </authorList>
    </citation>
    <scope>NUCLEOTIDE SEQUENCE [LARGE SCALE GENOMIC DNA]</scope>
    <source>
        <strain evidence="3">IPPAS B-1220</strain>
    </source>
</reference>
<dbReference type="InterPro" id="IPR036365">
    <property type="entry name" value="PGBD-like_sf"/>
</dbReference>
<evidence type="ECO:0000259" key="2">
    <source>
        <dbReference type="Pfam" id="PF01471"/>
    </source>
</evidence>
<feature type="domain" description="Peptidoglycan binding-like" evidence="2">
    <location>
        <begin position="47"/>
        <end position="100"/>
    </location>
</feature>
<keyword evidence="1" id="KW-0732">Signal</keyword>
<evidence type="ECO:0000313" key="3">
    <source>
        <dbReference type="EMBL" id="OEJ74680.1"/>
    </source>
</evidence>
<dbReference type="InterPro" id="IPR002477">
    <property type="entry name" value="Peptidoglycan-bd-like"/>
</dbReference>
<accession>A0A1E5QJ46</accession>
<dbReference type="STRING" id="1781255.BH720_13515"/>
<comment type="caution">
    <text evidence="3">The sequence shown here is derived from an EMBL/GenBank/DDBJ whole genome shotgun (WGS) entry which is preliminary data.</text>
</comment>
<sequence length="199" mass="20924">MRILYASIASAVLVGSFSTLSPAKGQTLLSPPQAEALTRPTLSLGAQGSAVSELQAALKLLGYYSGPVDGLFAEATAIAVSRFQQAAGIDADSIVGPNTWFRLFPPVTFAATGVAPAPVTPNPVYIPPATEEFPILRRGMSSSAVERLQIRLQEAGFYWGEIDGDFGPTTEAAVFAAQESYGLEVDGIVGPSTWRALFE</sequence>
<proteinExistence type="predicted"/>
<dbReference type="Gene3D" id="1.10.101.10">
    <property type="entry name" value="PGBD-like superfamily/PGBD"/>
    <property type="match status" value="2"/>
</dbReference>
<protein>
    <recommendedName>
        <fullName evidence="2">Peptidoglycan binding-like domain-containing protein</fullName>
    </recommendedName>
</protein>
<organism evidence="3">
    <name type="scientific">Desertifilum tharense IPPAS B-1220</name>
    <dbReference type="NCBI Taxonomy" id="1781255"/>
    <lineage>
        <taxon>Bacteria</taxon>
        <taxon>Bacillati</taxon>
        <taxon>Cyanobacteriota</taxon>
        <taxon>Cyanophyceae</taxon>
        <taxon>Desertifilales</taxon>
        <taxon>Desertifilaceae</taxon>
        <taxon>Desertifilum</taxon>
    </lineage>
</organism>
<name>A0A1E5QJ46_9CYAN</name>
<dbReference type="AlphaFoldDB" id="A0A1E5QJ46"/>